<dbReference type="SUPFAM" id="SSF56176">
    <property type="entry name" value="FAD-binding/transporter-associated domain-like"/>
    <property type="match status" value="1"/>
</dbReference>
<dbReference type="Gene3D" id="3.30.70.1730">
    <property type="match status" value="1"/>
</dbReference>
<gene>
    <name evidence="16" type="ORF">HK099_005570</name>
</gene>
<keyword evidence="12" id="KW-0539">Nucleus</keyword>
<dbReference type="Proteomes" id="UP001211065">
    <property type="component" value="Unassembled WGS sequence"/>
</dbReference>
<dbReference type="GO" id="GO:0030684">
    <property type="term" value="C:preribosome"/>
    <property type="evidence" value="ECO:0007669"/>
    <property type="project" value="UniProtKB-ARBA"/>
</dbReference>
<dbReference type="InterPro" id="IPR043164">
    <property type="entry name" value="Ribosomal_uL10-like_insert_sf"/>
</dbReference>
<dbReference type="Gene3D" id="3.30.43.10">
    <property type="entry name" value="Uridine Diphospho-n-acetylenolpyruvylglucosamine Reductase, domain 2"/>
    <property type="match status" value="1"/>
</dbReference>
<evidence type="ECO:0000313" key="17">
    <source>
        <dbReference type="Proteomes" id="UP001211065"/>
    </source>
</evidence>
<dbReference type="CDD" id="cd05796">
    <property type="entry name" value="Ribosomal_P0_like"/>
    <property type="match status" value="1"/>
</dbReference>
<protein>
    <recommendedName>
        <fullName evidence="13">mRNA turnover protein 4</fullName>
    </recommendedName>
</protein>
<comment type="subunit">
    <text evidence="7">Associates with the pre-60S ribosomal particle.</text>
</comment>
<dbReference type="Pfam" id="PF00466">
    <property type="entry name" value="Ribosomal_L10"/>
    <property type="match status" value="1"/>
</dbReference>
<evidence type="ECO:0000256" key="6">
    <source>
        <dbReference type="ARBA" id="ARBA00008889"/>
    </source>
</evidence>
<dbReference type="InterPro" id="IPR006094">
    <property type="entry name" value="Oxid_FAD_bind_N"/>
</dbReference>
<keyword evidence="9" id="KW-0285">Flavoprotein</keyword>
<dbReference type="FunFam" id="3.30.70.2190:FF:000001">
    <property type="entry name" value="D-2-hydroxyglutarate dehydrogenase mitochondrial"/>
    <property type="match status" value="1"/>
</dbReference>
<evidence type="ECO:0000256" key="8">
    <source>
        <dbReference type="ARBA" id="ARBA00022490"/>
    </source>
</evidence>
<evidence type="ECO:0000256" key="1">
    <source>
        <dbReference type="ARBA" id="ARBA00001974"/>
    </source>
</evidence>
<dbReference type="EMBL" id="JADGJW010000044">
    <property type="protein sequence ID" value="KAJ3226101.1"/>
    <property type="molecule type" value="Genomic_DNA"/>
</dbReference>
<organism evidence="16 17">
    <name type="scientific">Clydaea vesicula</name>
    <dbReference type="NCBI Taxonomy" id="447962"/>
    <lineage>
        <taxon>Eukaryota</taxon>
        <taxon>Fungi</taxon>
        <taxon>Fungi incertae sedis</taxon>
        <taxon>Chytridiomycota</taxon>
        <taxon>Chytridiomycota incertae sedis</taxon>
        <taxon>Chytridiomycetes</taxon>
        <taxon>Lobulomycetales</taxon>
        <taxon>Lobulomycetaceae</taxon>
        <taxon>Clydaea</taxon>
    </lineage>
</organism>
<dbReference type="PROSITE" id="PS51387">
    <property type="entry name" value="FAD_PCMH"/>
    <property type="match status" value="1"/>
</dbReference>
<comment type="cofactor">
    <cofactor evidence="1">
        <name>FAD</name>
        <dbReference type="ChEBI" id="CHEBI:57692"/>
    </cofactor>
</comment>
<dbReference type="InterPro" id="IPR016169">
    <property type="entry name" value="FAD-bd_PCMH_sub2"/>
</dbReference>
<dbReference type="GO" id="GO:0005730">
    <property type="term" value="C:nucleolus"/>
    <property type="evidence" value="ECO:0007669"/>
    <property type="project" value="UniProtKB-SubCell"/>
</dbReference>
<dbReference type="FunFam" id="3.30.43.10:FF:000011">
    <property type="entry name" value="D-lactate dehydrogenase (Cytochrome)"/>
    <property type="match status" value="1"/>
</dbReference>
<dbReference type="GO" id="GO:0071949">
    <property type="term" value="F:FAD binding"/>
    <property type="evidence" value="ECO:0007669"/>
    <property type="project" value="InterPro"/>
</dbReference>
<evidence type="ECO:0000256" key="5">
    <source>
        <dbReference type="ARBA" id="ARBA00008000"/>
    </source>
</evidence>
<proteinExistence type="inferred from homology"/>
<dbReference type="SUPFAM" id="SSF55103">
    <property type="entry name" value="FAD-linked oxidases, C-terminal domain"/>
    <property type="match status" value="1"/>
</dbReference>
<dbReference type="InterPro" id="IPR051264">
    <property type="entry name" value="FAD-oxidored/transferase_4"/>
</dbReference>
<dbReference type="Gene3D" id="1.10.45.10">
    <property type="entry name" value="Vanillyl-alcohol Oxidase, Chain A, domain 4"/>
    <property type="match status" value="1"/>
</dbReference>
<dbReference type="InterPro" id="IPR016171">
    <property type="entry name" value="Vanillyl_alc_oxidase_C-sub2"/>
</dbReference>
<dbReference type="Gene3D" id="3.90.105.20">
    <property type="match status" value="1"/>
</dbReference>
<dbReference type="InterPro" id="IPR001790">
    <property type="entry name" value="Ribosomal_uL10"/>
</dbReference>
<evidence type="ECO:0000256" key="12">
    <source>
        <dbReference type="ARBA" id="ARBA00023242"/>
    </source>
</evidence>
<keyword evidence="8" id="KW-0963">Cytoplasm</keyword>
<dbReference type="GO" id="GO:0004458">
    <property type="term" value="F:D-lactate dehydrogenase (cytochrome) activity"/>
    <property type="evidence" value="ECO:0007669"/>
    <property type="project" value="UniProtKB-EC"/>
</dbReference>
<comment type="similarity">
    <text evidence="6">Belongs to the universal ribosomal protein uL10 family.</text>
</comment>
<comment type="function">
    <text evidence="2">Component of the ribosome assembly machinery. Nuclear paralog of the ribosomal protein P0, it binds pre-60S subunits at an early stage of assembly in the nucleolus, and is replaced by P0 in cytoplasmic pre-60S subunits and mature 80S ribosomes.</text>
</comment>
<evidence type="ECO:0000256" key="13">
    <source>
        <dbReference type="ARBA" id="ARBA00032578"/>
    </source>
</evidence>
<sequence length="695" mass="77387">MPKSKRQKIVNLTKTSKKGKEGKDELVSLMREACDTFKHCYIFKVNNMRNNYLKDVRNEWNTSRFFFGKNKVMAKAFGNSPEDEYKSNISSLSARLVGNVGLLFTNSEPEAVLEYFNKFEKQDYARAGIKANETVVIPAGPVVRGEDNEKFPHNMESQLRHLGMTTSLVNGVVTNQKPHTICKKGETLSAEQAQLLKHFYYQMAVFKISILSHWCDGKLEILAEDEVNNEDAESILGKLGVLEFDLESYNVDWMKKYKGKSEIVLRPKSVQEVSEVLKYCNSENLAVCPQGGNTGLVGGGVSVFDEIIIQLGRMNEIRSFDEQSGVAVCDAGVILENLDNFVGERGYMCPLDLGAKGTCQIGGNISTNAGGLRLLRYGSLHGTVLGLEVVLADGTVLNNLSMLRKDNTGLDLKQLFIGAEGSLGIVTGVSILTPKKPNSVNVALLAVPNYEFVLENFKLAKSHLGEILSAFEFFDSKSLQLVLKHLNQLRNPLPNTEDSKFYVLLETHGSNFEHDQEKIEMFLEAAMEKEFCSNGSLAQGEGQVRDIWAIREGIPEACGKEGAVYKYDISLPLKSLYSLCEVVEKKLINDKIYLPNDFENSLVKQVLGYGHVGDGNIHLNISAKQYDSRVLNSIEPFVYEFTKKNQGSISAEHGLGVMKGKFISYSKSDEMITVMKNIKNLLDPNGIMNPYKFLV</sequence>
<evidence type="ECO:0000256" key="10">
    <source>
        <dbReference type="ARBA" id="ARBA00022827"/>
    </source>
</evidence>
<dbReference type="Gene3D" id="3.30.465.10">
    <property type="match status" value="1"/>
</dbReference>
<dbReference type="InterPro" id="IPR036318">
    <property type="entry name" value="FAD-bd_PCMH-like_sf"/>
</dbReference>
<dbReference type="InterPro" id="IPR043141">
    <property type="entry name" value="Ribosomal_uL10-like_sf"/>
</dbReference>
<dbReference type="InterPro" id="IPR033867">
    <property type="entry name" value="Mrt4"/>
</dbReference>
<dbReference type="FunFam" id="1.10.45.10:FF:000001">
    <property type="entry name" value="D-lactate dehydrogenase mitochondrial"/>
    <property type="match status" value="1"/>
</dbReference>
<evidence type="ECO:0000259" key="15">
    <source>
        <dbReference type="PROSITE" id="PS51387"/>
    </source>
</evidence>
<keyword evidence="10" id="KW-0274">FAD</keyword>
<dbReference type="Pfam" id="PF02913">
    <property type="entry name" value="FAD-oxidase_C"/>
    <property type="match status" value="1"/>
</dbReference>
<keyword evidence="17" id="KW-1185">Reference proteome</keyword>
<dbReference type="GO" id="GO:0005739">
    <property type="term" value="C:mitochondrion"/>
    <property type="evidence" value="ECO:0007669"/>
    <property type="project" value="TreeGrafter"/>
</dbReference>
<evidence type="ECO:0000256" key="14">
    <source>
        <dbReference type="ARBA" id="ARBA00051436"/>
    </source>
</evidence>
<dbReference type="Pfam" id="PF17777">
    <property type="entry name" value="RL10P_insert"/>
    <property type="match status" value="1"/>
</dbReference>
<dbReference type="InterPro" id="IPR004113">
    <property type="entry name" value="FAD-bd_oxidored_4_C"/>
</dbReference>
<dbReference type="Pfam" id="PF01565">
    <property type="entry name" value="FAD_binding_4"/>
    <property type="match status" value="1"/>
</dbReference>
<reference evidence="16" key="1">
    <citation type="submission" date="2020-05" db="EMBL/GenBank/DDBJ databases">
        <title>Phylogenomic resolution of chytrid fungi.</title>
        <authorList>
            <person name="Stajich J.E."/>
            <person name="Amses K."/>
            <person name="Simmons R."/>
            <person name="Seto K."/>
            <person name="Myers J."/>
            <person name="Bonds A."/>
            <person name="Quandt C.A."/>
            <person name="Barry K."/>
            <person name="Liu P."/>
            <person name="Grigoriev I."/>
            <person name="Longcore J.E."/>
            <person name="James T.Y."/>
        </authorList>
    </citation>
    <scope>NUCLEOTIDE SEQUENCE</scope>
    <source>
        <strain evidence="16">JEL0476</strain>
    </source>
</reference>
<accession>A0AAD5UA64</accession>
<dbReference type="Gene3D" id="3.30.70.2190">
    <property type="match status" value="1"/>
</dbReference>
<dbReference type="InterPro" id="IPR040637">
    <property type="entry name" value="Ribosomal_uL10-like_insert"/>
</dbReference>
<dbReference type="PANTHER" id="PTHR43716:SF1">
    <property type="entry name" value="D-2-HYDROXYGLUTARATE DEHYDROGENASE, MITOCHONDRIAL"/>
    <property type="match status" value="1"/>
</dbReference>
<evidence type="ECO:0000256" key="3">
    <source>
        <dbReference type="ARBA" id="ARBA00004496"/>
    </source>
</evidence>
<dbReference type="PANTHER" id="PTHR43716">
    <property type="entry name" value="D-2-HYDROXYGLUTARATE DEHYDROGENASE, MITOCHONDRIAL"/>
    <property type="match status" value="1"/>
</dbReference>
<dbReference type="GO" id="GO:0000027">
    <property type="term" value="P:ribosomal large subunit assembly"/>
    <property type="evidence" value="ECO:0007669"/>
    <property type="project" value="InterPro"/>
</dbReference>
<dbReference type="FunFam" id="3.30.70.2740:FF:000002">
    <property type="entry name" value="D-2-hydroxyglutarate dehydrogenase mitochondrial"/>
    <property type="match status" value="1"/>
</dbReference>
<comment type="catalytic activity">
    <reaction evidence="14">
        <text>(R)-lactate + 2 Fe(III)-[cytochrome c] = 2 Fe(II)-[cytochrome c] + pyruvate + 2 H(+)</text>
        <dbReference type="Rhea" id="RHEA:13521"/>
        <dbReference type="Rhea" id="RHEA-COMP:10350"/>
        <dbReference type="Rhea" id="RHEA-COMP:14399"/>
        <dbReference type="ChEBI" id="CHEBI:15361"/>
        <dbReference type="ChEBI" id="CHEBI:15378"/>
        <dbReference type="ChEBI" id="CHEBI:16004"/>
        <dbReference type="ChEBI" id="CHEBI:29033"/>
        <dbReference type="ChEBI" id="CHEBI:29034"/>
        <dbReference type="EC" id="1.1.2.4"/>
    </reaction>
</comment>
<comment type="caution">
    <text evidence="16">The sequence shown here is derived from an EMBL/GenBank/DDBJ whole genome shotgun (WGS) entry which is preliminary data.</text>
</comment>
<evidence type="ECO:0000256" key="7">
    <source>
        <dbReference type="ARBA" id="ARBA00011117"/>
    </source>
</evidence>
<comment type="subcellular location">
    <subcellularLocation>
        <location evidence="3">Cytoplasm</location>
    </subcellularLocation>
    <subcellularLocation>
        <location evidence="4">Nucleus</location>
        <location evidence="4">Nucleolus</location>
    </subcellularLocation>
</comment>
<dbReference type="InterPro" id="IPR016166">
    <property type="entry name" value="FAD-bd_PCMH"/>
</dbReference>
<dbReference type="Gene3D" id="3.30.70.2740">
    <property type="match status" value="1"/>
</dbReference>
<feature type="domain" description="FAD-binding PCMH-type" evidence="15">
    <location>
        <begin position="257"/>
        <end position="436"/>
    </location>
</feature>
<evidence type="ECO:0000256" key="9">
    <source>
        <dbReference type="ARBA" id="ARBA00022630"/>
    </source>
</evidence>
<dbReference type="InterPro" id="IPR016167">
    <property type="entry name" value="FAD-bd_PCMH_sub1"/>
</dbReference>
<dbReference type="FunFam" id="3.90.105.20:FF:000003">
    <property type="entry name" value="Ribosome assembly factor mrt4"/>
    <property type="match status" value="1"/>
</dbReference>
<dbReference type="FunFam" id="3.30.70.1730:FF:000005">
    <property type="entry name" value="Ribosome assembly factor mrt4"/>
    <property type="match status" value="1"/>
</dbReference>
<comment type="similarity">
    <text evidence="5">Belongs to the FAD-binding oxidoreductase/transferase type 4 family.</text>
</comment>
<dbReference type="AlphaFoldDB" id="A0AAD5UA64"/>
<keyword evidence="11" id="KW-0560">Oxidoreductase</keyword>
<dbReference type="SUPFAM" id="SSF160369">
    <property type="entry name" value="Ribosomal protein L10-like"/>
    <property type="match status" value="1"/>
</dbReference>
<evidence type="ECO:0000256" key="4">
    <source>
        <dbReference type="ARBA" id="ARBA00004604"/>
    </source>
</evidence>
<name>A0AAD5UA64_9FUNG</name>
<evidence type="ECO:0000256" key="11">
    <source>
        <dbReference type="ARBA" id="ARBA00023002"/>
    </source>
</evidence>
<dbReference type="InterPro" id="IPR016164">
    <property type="entry name" value="FAD-linked_Oxase-like_C"/>
</dbReference>
<evidence type="ECO:0000256" key="2">
    <source>
        <dbReference type="ARBA" id="ARBA00004046"/>
    </source>
</evidence>
<evidence type="ECO:0000313" key="16">
    <source>
        <dbReference type="EMBL" id="KAJ3226101.1"/>
    </source>
</evidence>
<dbReference type="FunFam" id="3.30.465.10:FF:000001">
    <property type="entry name" value="D-2-hydroxyglutarate dehydrogenase, mitochondrial"/>
    <property type="match status" value="1"/>
</dbReference>